<evidence type="ECO:0000256" key="2">
    <source>
        <dbReference type="ARBA" id="ARBA00022490"/>
    </source>
</evidence>
<dbReference type="SUPFAM" id="SSF46767">
    <property type="entry name" value="Methylated DNA-protein cysteine methyltransferase, C-terminal domain"/>
    <property type="match status" value="1"/>
</dbReference>
<dbReference type="InterPro" id="IPR001497">
    <property type="entry name" value="MethylDNA_cys_MeTrfase_AS"/>
</dbReference>
<comment type="function">
    <text evidence="8">Involved in the cellular defense against the biological effects of O6-methylguanine (O6-MeG) and O4-methylthymine (O4-MeT) in DNA. Repairs the methylated nucleobase in DNA by stoichiometrically transferring the methyl group to a cysteine residue in the enzyme. This is a suicide reaction: the enzyme is irreversibly inactivated.</text>
</comment>
<keyword evidence="2 8" id="KW-0963">Cytoplasm</keyword>
<evidence type="ECO:0000259" key="10">
    <source>
        <dbReference type="Pfam" id="PF02870"/>
    </source>
</evidence>
<feature type="domain" description="Methylguanine DNA methyltransferase ribonuclease-like" evidence="10">
    <location>
        <begin position="4"/>
        <end position="66"/>
    </location>
</feature>
<keyword evidence="6 8" id="KW-0234">DNA repair</keyword>
<dbReference type="GO" id="GO:0032259">
    <property type="term" value="P:methylation"/>
    <property type="evidence" value="ECO:0007669"/>
    <property type="project" value="UniProtKB-KW"/>
</dbReference>
<comment type="catalytic activity">
    <reaction evidence="7 8">
        <text>a 6-O-methyl-2'-deoxyguanosine in DNA + L-cysteinyl-[protein] = S-methyl-L-cysteinyl-[protein] + a 2'-deoxyguanosine in DNA</text>
        <dbReference type="Rhea" id="RHEA:24000"/>
        <dbReference type="Rhea" id="RHEA-COMP:10131"/>
        <dbReference type="Rhea" id="RHEA-COMP:10132"/>
        <dbReference type="Rhea" id="RHEA-COMP:11367"/>
        <dbReference type="Rhea" id="RHEA-COMP:11368"/>
        <dbReference type="ChEBI" id="CHEBI:29950"/>
        <dbReference type="ChEBI" id="CHEBI:82612"/>
        <dbReference type="ChEBI" id="CHEBI:85445"/>
        <dbReference type="ChEBI" id="CHEBI:85448"/>
        <dbReference type="EC" id="2.1.1.63"/>
    </reaction>
</comment>
<keyword evidence="5 8" id="KW-0227">DNA damage</keyword>
<evidence type="ECO:0000256" key="1">
    <source>
        <dbReference type="ARBA" id="ARBA00001286"/>
    </source>
</evidence>
<name>A0ABS8KSK6_9HYPH</name>
<keyword evidence="4 8" id="KW-0808">Transferase</keyword>
<comment type="subcellular location">
    <subcellularLocation>
        <location evidence="8">Cytoplasm</location>
    </subcellularLocation>
</comment>
<dbReference type="InterPro" id="IPR023546">
    <property type="entry name" value="MGMT"/>
</dbReference>
<dbReference type="InterPro" id="IPR036631">
    <property type="entry name" value="MGMT_N_sf"/>
</dbReference>
<evidence type="ECO:0000256" key="8">
    <source>
        <dbReference type="HAMAP-Rule" id="MF_00772"/>
    </source>
</evidence>
<dbReference type="InterPro" id="IPR036217">
    <property type="entry name" value="MethylDNA_cys_MeTrfase_DNAb"/>
</dbReference>
<evidence type="ECO:0000313" key="11">
    <source>
        <dbReference type="EMBL" id="MCC8429041.1"/>
    </source>
</evidence>
<dbReference type="PANTHER" id="PTHR10815:SF5">
    <property type="entry name" value="METHYLATED-DNA--PROTEIN-CYSTEINE METHYLTRANSFERASE"/>
    <property type="match status" value="1"/>
</dbReference>
<comment type="miscellaneous">
    <text evidence="8">This enzyme catalyzes only one turnover and therefore is not strictly catalytic. According to one definition, an enzyme is a biocatalyst that acts repeatedly and over many reaction cycles.</text>
</comment>
<feature type="active site" description="Nucleophile; methyl group acceptor" evidence="8">
    <location>
        <position position="120"/>
    </location>
</feature>
<dbReference type="InterPro" id="IPR014048">
    <property type="entry name" value="MethylDNA_cys_MeTrfase_DNA-bd"/>
</dbReference>
<dbReference type="Gene3D" id="1.10.10.10">
    <property type="entry name" value="Winged helix-like DNA-binding domain superfamily/Winged helix DNA-binding domain"/>
    <property type="match status" value="1"/>
</dbReference>
<dbReference type="Pfam" id="PF02870">
    <property type="entry name" value="Methyltransf_1N"/>
    <property type="match status" value="1"/>
</dbReference>
<dbReference type="Gene3D" id="3.30.160.70">
    <property type="entry name" value="Methylated DNA-protein cysteine methyltransferase domain"/>
    <property type="match status" value="1"/>
</dbReference>
<dbReference type="Pfam" id="PF01035">
    <property type="entry name" value="DNA_binding_1"/>
    <property type="match status" value="1"/>
</dbReference>
<dbReference type="InterPro" id="IPR036388">
    <property type="entry name" value="WH-like_DNA-bd_sf"/>
</dbReference>
<dbReference type="PANTHER" id="PTHR10815">
    <property type="entry name" value="METHYLATED-DNA--PROTEIN-CYSTEINE METHYLTRANSFERASE"/>
    <property type="match status" value="1"/>
</dbReference>
<dbReference type="InterPro" id="IPR008332">
    <property type="entry name" value="MethylG_MeTrfase_N"/>
</dbReference>
<dbReference type="RefSeq" id="WP_230550258.1">
    <property type="nucleotide sequence ID" value="NZ_JAJISD010000003.1"/>
</dbReference>
<dbReference type="GO" id="GO:0003908">
    <property type="term" value="F:methylated-DNA-[protein]-cysteine S-methyltransferase activity"/>
    <property type="evidence" value="ECO:0007669"/>
    <property type="project" value="UniProtKB-EC"/>
</dbReference>
<dbReference type="NCBIfam" id="TIGR00589">
    <property type="entry name" value="ogt"/>
    <property type="match status" value="1"/>
</dbReference>
<keyword evidence="12" id="KW-1185">Reference proteome</keyword>
<evidence type="ECO:0000256" key="3">
    <source>
        <dbReference type="ARBA" id="ARBA00022603"/>
    </source>
</evidence>
<dbReference type="EMBL" id="JAJISD010000003">
    <property type="protein sequence ID" value="MCC8429041.1"/>
    <property type="molecule type" value="Genomic_DNA"/>
</dbReference>
<comment type="caution">
    <text evidence="11">The sequence shown here is derived from an EMBL/GenBank/DDBJ whole genome shotgun (WGS) entry which is preliminary data.</text>
</comment>
<dbReference type="SUPFAM" id="SSF53155">
    <property type="entry name" value="Methylated DNA-protein cysteine methyltransferase domain"/>
    <property type="match status" value="1"/>
</dbReference>
<proteinExistence type="inferred from homology"/>
<evidence type="ECO:0000256" key="6">
    <source>
        <dbReference type="ARBA" id="ARBA00023204"/>
    </source>
</evidence>
<comment type="similarity">
    <text evidence="8">Belongs to the MGMT family.</text>
</comment>
<keyword evidence="3 8" id="KW-0489">Methyltransferase</keyword>
<evidence type="ECO:0000259" key="9">
    <source>
        <dbReference type="Pfam" id="PF01035"/>
    </source>
</evidence>
<dbReference type="Proteomes" id="UP001198862">
    <property type="component" value="Unassembled WGS sequence"/>
</dbReference>
<comment type="catalytic activity">
    <reaction evidence="1 8">
        <text>a 4-O-methyl-thymidine in DNA + L-cysteinyl-[protein] = a thymidine in DNA + S-methyl-L-cysteinyl-[protein]</text>
        <dbReference type="Rhea" id="RHEA:53428"/>
        <dbReference type="Rhea" id="RHEA-COMP:10131"/>
        <dbReference type="Rhea" id="RHEA-COMP:10132"/>
        <dbReference type="Rhea" id="RHEA-COMP:13555"/>
        <dbReference type="Rhea" id="RHEA-COMP:13556"/>
        <dbReference type="ChEBI" id="CHEBI:29950"/>
        <dbReference type="ChEBI" id="CHEBI:82612"/>
        <dbReference type="ChEBI" id="CHEBI:137386"/>
        <dbReference type="ChEBI" id="CHEBI:137387"/>
        <dbReference type="EC" id="2.1.1.63"/>
    </reaction>
</comment>
<reference evidence="11 12" key="1">
    <citation type="submission" date="2021-11" db="EMBL/GenBank/DDBJ databases">
        <authorList>
            <person name="Lee D.-H."/>
            <person name="Kim S.-B."/>
        </authorList>
    </citation>
    <scope>NUCLEOTIDE SEQUENCE [LARGE SCALE GENOMIC DNA]</scope>
    <source>
        <strain evidence="11 12">KCTC 52223</strain>
    </source>
</reference>
<organism evidence="11 12">
    <name type="scientific">Reyranella aquatilis</name>
    <dbReference type="NCBI Taxonomy" id="2035356"/>
    <lineage>
        <taxon>Bacteria</taxon>
        <taxon>Pseudomonadati</taxon>
        <taxon>Pseudomonadota</taxon>
        <taxon>Alphaproteobacteria</taxon>
        <taxon>Hyphomicrobiales</taxon>
        <taxon>Reyranellaceae</taxon>
        <taxon>Reyranella</taxon>
    </lineage>
</organism>
<dbReference type="HAMAP" id="MF_00772">
    <property type="entry name" value="OGT"/>
    <property type="match status" value="1"/>
</dbReference>
<feature type="domain" description="Methylated-DNA-[protein]-cysteine S-methyltransferase DNA binding" evidence="9">
    <location>
        <begin position="71"/>
        <end position="151"/>
    </location>
</feature>
<dbReference type="CDD" id="cd06445">
    <property type="entry name" value="ATase"/>
    <property type="match status" value="1"/>
</dbReference>
<evidence type="ECO:0000256" key="5">
    <source>
        <dbReference type="ARBA" id="ARBA00022763"/>
    </source>
</evidence>
<gene>
    <name evidence="11" type="ORF">LJ725_08695</name>
</gene>
<protein>
    <recommendedName>
        <fullName evidence="8">Methylated-DNA--protein-cysteine methyltransferase</fullName>
        <ecNumber evidence="8">2.1.1.63</ecNumber>
    </recommendedName>
    <alternativeName>
        <fullName evidence="8">6-O-methylguanine-DNA methyltransferase</fullName>
        <shortName evidence="8">MGMT</shortName>
    </alternativeName>
    <alternativeName>
        <fullName evidence="8">O-6-methylguanine-DNA-alkyltransferase</fullName>
    </alternativeName>
</protein>
<sequence>MSIRYVDTPVGRLAVEADQDAVTSVRWAGDGESAHDTSTNQVLDEALRQLDRYFAGRLRHFELPLAARGTDFQKRVWKLMCDIPFGGTATYGGMAIALGSGPRAVGMACGRNPIPIIVPCHRVLGSGGKEGGFSGGKGLPTKRQLLAIEGVVLL</sequence>
<evidence type="ECO:0000256" key="7">
    <source>
        <dbReference type="ARBA" id="ARBA00049348"/>
    </source>
</evidence>
<dbReference type="EC" id="2.1.1.63" evidence="8"/>
<evidence type="ECO:0000313" key="12">
    <source>
        <dbReference type="Proteomes" id="UP001198862"/>
    </source>
</evidence>
<dbReference type="PROSITE" id="PS00374">
    <property type="entry name" value="MGMT"/>
    <property type="match status" value="1"/>
</dbReference>
<accession>A0ABS8KSK6</accession>
<evidence type="ECO:0000256" key="4">
    <source>
        <dbReference type="ARBA" id="ARBA00022679"/>
    </source>
</evidence>